<keyword evidence="1" id="KW-0315">Glutamine amidotransferase</keyword>
<dbReference type="Gene3D" id="3.60.20.10">
    <property type="entry name" value="Glutamine Phosphoribosylpyrophosphate, subunit 1, domain 1"/>
    <property type="match status" value="1"/>
</dbReference>
<dbReference type="CDD" id="cd01908">
    <property type="entry name" value="YafJ"/>
    <property type="match status" value="1"/>
</dbReference>
<protein>
    <submittedName>
        <fullName evidence="3">Unannotated protein</fullName>
    </submittedName>
</protein>
<dbReference type="SUPFAM" id="SSF56235">
    <property type="entry name" value="N-terminal nucleophile aminohydrolases (Ntn hydrolases)"/>
    <property type="match status" value="1"/>
</dbReference>
<dbReference type="PANTHER" id="PTHR42824:SF1">
    <property type="entry name" value="GLUTAMINE AMIDOTRANSFERASE YAFJ-RELATED"/>
    <property type="match status" value="1"/>
</dbReference>
<dbReference type="EMBL" id="CAEZVZ010000042">
    <property type="protein sequence ID" value="CAB4640962.1"/>
    <property type="molecule type" value="Genomic_DNA"/>
</dbReference>
<dbReference type="PROSITE" id="PS51278">
    <property type="entry name" value="GATASE_TYPE_2"/>
    <property type="match status" value="1"/>
</dbReference>
<dbReference type="InterPro" id="IPR017932">
    <property type="entry name" value="GATase_2_dom"/>
</dbReference>
<dbReference type="PANTHER" id="PTHR42824">
    <property type="entry name" value="GLUTAMINE AMIDOTRANSFERASE"/>
    <property type="match status" value="1"/>
</dbReference>
<evidence type="ECO:0000256" key="1">
    <source>
        <dbReference type="ARBA" id="ARBA00022962"/>
    </source>
</evidence>
<dbReference type="InterPro" id="IPR029055">
    <property type="entry name" value="Ntn_hydrolases_N"/>
</dbReference>
<dbReference type="Pfam" id="PF13230">
    <property type="entry name" value="GATase_4"/>
    <property type="match status" value="1"/>
</dbReference>
<proteinExistence type="predicted"/>
<feature type="domain" description="Glutamine amidotransferase type-2" evidence="2">
    <location>
        <begin position="10"/>
        <end position="254"/>
    </location>
</feature>
<accession>A0A6J6JV60</accession>
<dbReference type="InterPro" id="IPR026869">
    <property type="entry name" value="EgtC-like"/>
</dbReference>
<reference evidence="3" key="1">
    <citation type="submission" date="2020-05" db="EMBL/GenBank/DDBJ databases">
        <authorList>
            <person name="Chiriac C."/>
            <person name="Salcher M."/>
            <person name="Ghai R."/>
            <person name="Kavagutti S V."/>
        </authorList>
    </citation>
    <scope>NUCLEOTIDE SEQUENCE</scope>
</reference>
<evidence type="ECO:0000259" key="2">
    <source>
        <dbReference type="PROSITE" id="PS51278"/>
    </source>
</evidence>
<gene>
    <name evidence="3" type="ORF">UFOPK2162_00436</name>
</gene>
<sequence>MFRGRLRRMCRLLAYASTQPASLSTVVGPTLADFVELSKEHKDGWGLTTCASIGGVQERERDLAPAVESKAFSQLAKEKESDGALFHLRLASKGLTVDLSNNHPFIHGDISFMHNGTIRPASSVEHLIDADLLPQLTSTTDSERYFFAILSKAKSLGLIEAIRATVKEIASTANYSAINSITLTPDFLIAVCQFNEAEQSEWTVPFHYELRFIKEDGAVKIASTGWGHDDWTPLTNSKMLVVNRADLSFKILDI</sequence>
<evidence type="ECO:0000313" key="3">
    <source>
        <dbReference type="EMBL" id="CAB4640962.1"/>
    </source>
</evidence>
<name>A0A6J6JV60_9ZZZZ</name>
<dbReference type="AlphaFoldDB" id="A0A6J6JV60"/>
<organism evidence="3">
    <name type="scientific">freshwater metagenome</name>
    <dbReference type="NCBI Taxonomy" id="449393"/>
    <lineage>
        <taxon>unclassified sequences</taxon>
        <taxon>metagenomes</taxon>
        <taxon>ecological metagenomes</taxon>
    </lineage>
</organism>